<feature type="domain" description="Trichome birefringence-like N-terminal" evidence="10">
    <location>
        <begin position="505"/>
        <end position="558"/>
    </location>
</feature>
<dbReference type="Proteomes" id="UP000326939">
    <property type="component" value="Chromosome 10"/>
</dbReference>
<dbReference type="Pfam" id="PF13839">
    <property type="entry name" value="PC-Esterase"/>
    <property type="match status" value="4"/>
</dbReference>
<feature type="region of interest" description="Disordered" evidence="7">
    <location>
        <begin position="1057"/>
        <end position="1093"/>
    </location>
</feature>
<reference evidence="12" key="1">
    <citation type="journal article" date="2019" name="Gigascience">
        <title>De novo genome assembly of the endangered Acer yangbiense, a plant species with extremely small populations endemic to Yunnan Province, China.</title>
        <authorList>
            <person name="Yang J."/>
            <person name="Wariss H.M."/>
            <person name="Tao L."/>
            <person name="Zhang R."/>
            <person name="Yun Q."/>
            <person name="Hollingsworth P."/>
            <person name="Dao Z."/>
            <person name="Luo G."/>
            <person name="Guo H."/>
            <person name="Ma Y."/>
            <person name="Sun W."/>
        </authorList>
    </citation>
    <scope>NUCLEOTIDE SEQUENCE [LARGE SCALE GENOMIC DNA]</scope>
    <source>
        <strain evidence="12">cv. br00</strain>
    </source>
</reference>
<dbReference type="GO" id="GO:0016413">
    <property type="term" value="F:O-acetyltransferase activity"/>
    <property type="evidence" value="ECO:0007669"/>
    <property type="project" value="InterPro"/>
</dbReference>
<evidence type="ECO:0000256" key="6">
    <source>
        <dbReference type="ARBA" id="ARBA00023136"/>
    </source>
</evidence>
<keyword evidence="6 8" id="KW-0472">Membrane</keyword>
<name>A0A5N5L7D3_9ROSI</name>
<organism evidence="11 12">
    <name type="scientific">Salix brachista</name>
    <dbReference type="NCBI Taxonomy" id="2182728"/>
    <lineage>
        <taxon>Eukaryota</taxon>
        <taxon>Viridiplantae</taxon>
        <taxon>Streptophyta</taxon>
        <taxon>Embryophyta</taxon>
        <taxon>Tracheophyta</taxon>
        <taxon>Spermatophyta</taxon>
        <taxon>Magnoliopsida</taxon>
        <taxon>eudicotyledons</taxon>
        <taxon>Gunneridae</taxon>
        <taxon>Pentapetalae</taxon>
        <taxon>rosids</taxon>
        <taxon>fabids</taxon>
        <taxon>Malpighiales</taxon>
        <taxon>Salicaceae</taxon>
        <taxon>Saliceae</taxon>
        <taxon>Salix</taxon>
    </lineage>
</organism>
<feature type="compositionally biased region" description="Polar residues" evidence="7">
    <location>
        <begin position="1069"/>
        <end position="1080"/>
    </location>
</feature>
<evidence type="ECO:0000256" key="4">
    <source>
        <dbReference type="ARBA" id="ARBA00022968"/>
    </source>
</evidence>
<sequence length="1479" mass="171139">MQPPRKKSPLLSSVTVTMKHRKNRNLSVFVVVFSVILFGVFMYSEDMKSIAEFPFSWPRSQEIQEETSKGATPVQETLKKDQELPASVGSRTSLEEPQVDQVPEEVQESHNLKSSESKEDEEKIELPAIEEDDEDVELPPEECDLFTGQWVFDNETHPLYKEDECEFLTAQVTCMRNGRNDSLYQNWKWQPRDCSLPKFKPRLLLNKLRNKRLMFVGDSLNRNQWESMVCFVQSVIPPGRKSMNKTGSLSVFRIEDYNATVEFYWAPFLVESNSDDPNMHSILNRIIMPESIDKHGANWKNVDYLVFNTYIWWMNTVNMKVLRGSFDEGSTEYDEIERPVAYRRVLTTWSKWVEKNVDANRTTVFFSSMAPLHIKSSDWENPDGIKCAKETAPILNVSMEFDVGTDRRLFMVAANITGSMKVPVHFINITKLSEYRKDAHTSVYTIRQGKVLSPEQKADPATGVVGMRKSSENFRSVFSGSFLLSRNEVHVIRERDEEVILPPKDCDLFTGKWVFDNATHPLYKEEECGFLSRQVTCLRNGRQDSLYQNWRWQPRDCSLPRFKAKLLLEKLRGKRLMFVGDSLNRNQWESMVCLLQSGVPLAKKRLSDSSSASVFRIEDYNTTVEFYWAPFLVESNADDPSKHSILDRVIMPESINKHGDNWKGADYLVFNTYIWWMNSANMKVLKQGGTFDEGVTEYDEIERTAAFGRVLRTWAKWIEENVDPNLTSVYFISMSPMHFRSLDWNNPDGIKCSKETAPVLNMTTPVNVGTDHRLLVVEANVTRSMKVPVYLLNITTLSEYRKDAHTSIYTTRQGQLLTEEQQADPKIYADLCVTFSYDLRKDSLILCMHSPPSISFEALRSLPQVPKWGQRTEGRIQRIKTGDGRFKAKLLLDKLRGKRLMFVGDSLNHQQWESMICLVQSVIPPYMKSLSSTVFKIENYSAAIEFYWAPFLVVFNSDPVSHRNGQLDPCMENDAERYASRRLDDRLVLTCEFRCSRRIRFHVPVKQSAMMLVNGTDRRCQSFPILIVTLFFLVFLGVFLYSDRTKFIAFQVSRPPGHQEKLREPFNSRVPTAQETPSRNNHGRDRNAEEGVDGGNQIIDLSMTLRGPKMEPPAVEKEDDDEKIALRPEECDIFTGQWVLDNKTHPLYKEDECEFLSEWATCLRNGRRDSLYQNWRWQPRDCSLPKFEPKLLLEKLRGKRLMFVGDSIHFNQWQSLICLVQSAIPPGKKSLDYAGYITVFKIEDYNATLEFYWAPFLVESNSDPPTMRDGKSDAIIMPESISKHGCNWKDVDYLIFNTYNWWLKYPTMKVLRGSFDEGATEHDDVERHIVYEKVLRTWAKWVEENVDPTRTSIFYSSMFPQHYRSSDWNNPDGINCAKETMPILNKTTPLDVSTDRQIFAIAANVTRSMKVPVHFLDVTTLSEYRKDAHTSVYTARDGKLLSQEQRSSPGIYADCLHWCLPGVPDTWNELLYARIIALS</sequence>
<proteinExistence type="inferred from homology"/>
<evidence type="ECO:0000256" key="5">
    <source>
        <dbReference type="ARBA" id="ARBA00022989"/>
    </source>
</evidence>
<dbReference type="GO" id="GO:0005794">
    <property type="term" value="C:Golgi apparatus"/>
    <property type="evidence" value="ECO:0007669"/>
    <property type="project" value="TreeGrafter"/>
</dbReference>
<evidence type="ECO:0000256" key="8">
    <source>
        <dbReference type="SAM" id="Phobius"/>
    </source>
</evidence>
<evidence type="ECO:0000259" key="10">
    <source>
        <dbReference type="Pfam" id="PF14416"/>
    </source>
</evidence>
<dbReference type="EMBL" id="VDCV01000010">
    <property type="protein sequence ID" value="KAB5538685.1"/>
    <property type="molecule type" value="Genomic_DNA"/>
</dbReference>
<evidence type="ECO:0000256" key="1">
    <source>
        <dbReference type="ARBA" id="ARBA00004167"/>
    </source>
</evidence>
<feature type="domain" description="Trichome birefringence-like C-terminal" evidence="9">
    <location>
        <begin position="559"/>
        <end position="824"/>
    </location>
</feature>
<gene>
    <name evidence="11" type="ORF">DKX38_016218</name>
</gene>
<dbReference type="InterPro" id="IPR026057">
    <property type="entry name" value="TBL_C"/>
</dbReference>
<dbReference type="InterPro" id="IPR025846">
    <property type="entry name" value="TBL_N"/>
</dbReference>
<keyword evidence="12" id="KW-1185">Reference proteome</keyword>
<keyword evidence="3 8" id="KW-0812">Transmembrane</keyword>
<evidence type="ECO:0000313" key="12">
    <source>
        <dbReference type="Proteomes" id="UP000326939"/>
    </source>
</evidence>
<keyword evidence="4" id="KW-0735">Signal-anchor</keyword>
<evidence type="ECO:0000256" key="3">
    <source>
        <dbReference type="ARBA" id="ARBA00022692"/>
    </source>
</evidence>
<feature type="domain" description="Trichome birefringence-like C-terminal" evidence="9">
    <location>
        <begin position="196"/>
        <end position="457"/>
    </location>
</feature>
<feature type="domain" description="Trichome birefringence-like C-terminal" evidence="9">
    <location>
        <begin position="1184"/>
        <end position="1473"/>
    </location>
</feature>
<feature type="domain" description="Trichome birefringence-like C-terminal" evidence="9">
    <location>
        <begin position="885"/>
        <end position="961"/>
    </location>
</feature>
<dbReference type="GO" id="GO:0016020">
    <property type="term" value="C:membrane"/>
    <property type="evidence" value="ECO:0007669"/>
    <property type="project" value="UniProtKB-SubCell"/>
</dbReference>
<feature type="domain" description="Trichome birefringence-like N-terminal" evidence="10">
    <location>
        <begin position="1129"/>
        <end position="1183"/>
    </location>
</feature>
<evidence type="ECO:0000313" key="11">
    <source>
        <dbReference type="EMBL" id="KAB5538685.1"/>
    </source>
</evidence>
<comment type="similarity">
    <text evidence="2">Belongs to the PC-esterase family. TBL subfamily.</text>
</comment>
<protein>
    <recommendedName>
        <fullName evidence="13">Trichome birefringence-like N-terminal domain-containing protein</fullName>
    </recommendedName>
</protein>
<dbReference type="PANTHER" id="PTHR32285">
    <property type="entry name" value="PROTEIN TRICHOME BIREFRINGENCE-LIKE 9-RELATED"/>
    <property type="match status" value="1"/>
</dbReference>
<feature type="transmembrane region" description="Helical" evidence="8">
    <location>
        <begin position="1023"/>
        <end position="1041"/>
    </location>
</feature>
<evidence type="ECO:0000259" key="9">
    <source>
        <dbReference type="Pfam" id="PF13839"/>
    </source>
</evidence>
<feature type="region of interest" description="Disordered" evidence="7">
    <location>
        <begin position="64"/>
        <end position="123"/>
    </location>
</feature>
<dbReference type="Pfam" id="PF14416">
    <property type="entry name" value="PMR5N"/>
    <property type="match status" value="3"/>
</dbReference>
<comment type="caution">
    <text evidence="11">The sequence shown here is derived from an EMBL/GenBank/DDBJ whole genome shotgun (WGS) entry which is preliminary data.</text>
</comment>
<keyword evidence="5 8" id="KW-1133">Transmembrane helix</keyword>
<feature type="transmembrane region" description="Helical" evidence="8">
    <location>
        <begin position="26"/>
        <end position="44"/>
    </location>
</feature>
<evidence type="ECO:0000256" key="2">
    <source>
        <dbReference type="ARBA" id="ARBA00007727"/>
    </source>
</evidence>
<dbReference type="InterPro" id="IPR029962">
    <property type="entry name" value="TBL"/>
</dbReference>
<accession>A0A5N5L7D3</accession>
<comment type="subcellular location">
    <subcellularLocation>
        <location evidence="1">Membrane</location>
        <topology evidence="1">Single-pass membrane protein</topology>
    </subcellularLocation>
</comment>
<evidence type="ECO:0008006" key="13">
    <source>
        <dbReference type="Google" id="ProtNLM"/>
    </source>
</evidence>
<feature type="compositionally biased region" description="Basic and acidic residues" evidence="7">
    <location>
        <begin position="107"/>
        <end position="123"/>
    </location>
</feature>
<feature type="domain" description="Trichome birefringence-like N-terminal" evidence="10">
    <location>
        <begin position="141"/>
        <end position="195"/>
    </location>
</feature>
<dbReference type="PANTHER" id="PTHR32285:SF157">
    <property type="entry name" value="PROTEIN TRICHOME BIREFRINGENCE-LIKE 30"/>
    <property type="match status" value="1"/>
</dbReference>
<feature type="compositionally biased region" description="Basic and acidic residues" evidence="7">
    <location>
        <begin position="1057"/>
        <end position="1066"/>
    </location>
</feature>
<evidence type="ECO:0000256" key="7">
    <source>
        <dbReference type="SAM" id="MobiDB-lite"/>
    </source>
</evidence>